<dbReference type="AlphaFoldDB" id="A0A4Y2K295"/>
<reference evidence="1 2" key="1">
    <citation type="journal article" date="2019" name="Sci. Rep.">
        <title>Orb-weaving spider Araneus ventricosus genome elucidates the spidroin gene catalogue.</title>
        <authorList>
            <person name="Kono N."/>
            <person name="Nakamura H."/>
            <person name="Ohtoshi R."/>
            <person name="Moran D.A.P."/>
            <person name="Shinohara A."/>
            <person name="Yoshida Y."/>
            <person name="Fujiwara M."/>
            <person name="Mori M."/>
            <person name="Tomita M."/>
            <person name="Arakawa K."/>
        </authorList>
    </citation>
    <scope>NUCLEOTIDE SEQUENCE [LARGE SCALE GENOMIC DNA]</scope>
</reference>
<sequence>MYEKTPCDVTACRGEHLRAALGSECGLLIDCNDFGVSAAVRARKLVLQISLTITKVKERKVSITEKEYQRSHSGVWLTIAAPPKPYNRTTNHRETIRRRHIGFHHRAV</sequence>
<evidence type="ECO:0000313" key="1">
    <source>
        <dbReference type="EMBL" id="GBM95938.1"/>
    </source>
</evidence>
<comment type="caution">
    <text evidence="1">The sequence shown here is derived from an EMBL/GenBank/DDBJ whole genome shotgun (WGS) entry which is preliminary data.</text>
</comment>
<name>A0A4Y2K295_ARAVE</name>
<accession>A0A4Y2K295</accession>
<dbReference type="EMBL" id="BGPR01004103">
    <property type="protein sequence ID" value="GBM95938.1"/>
    <property type="molecule type" value="Genomic_DNA"/>
</dbReference>
<protein>
    <submittedName>
        <fullName evidence="1">Uncharacterized protein</fullName>
    </submittedName>
</protein>
<keyword evidence="2" id="KW-1185">Reference proteome</keyword>
<evidence type="ECO:0000313" key="2">
    <source>
        <dbReference type="Proteomes" id="UP000499080"/>
    </source>
</evidence>
<proteinExistence type="predicted"/>
<dbReference type="Proteomes" id="UP000499080">
    <property type="component" value="Unassembled WGS sequence"/>
</dbReference>
<organism evidence="1 2">
    <name type="scientific">Araneus ventricosus</name>
    <name type="common">Orbweaver spider</name>
    <name type="synonym">Epeira ventricosa</name>
    <dbReference type="NCBI Taxonomy" id="182803"/>
    <lineage>
        <taxon>Eukaryota</taxon>
        <taxon>Metazoa</taxon>
        <taxon>Ecdysozoa</taxon>
        <taxon>Arthropoda</taxon>
        <taxon>Chelicerata</taxon>
        <taxon>Arachnida</taxon>
        <taxon>Araneae</taxon>
        <taxon>Araneomorphae</taxon>
        <taxon>Entelegynae</taxon>
        <taxon>Araneoidea</taxon>
        <taxon>Araneidae</taxon>
        <taxon>Araneus</taxon>
    </lineage>
</organism>
<gene>
    <name evidence="1" type="ORF">AVEN_142662_1</name>
</gene>